<name>A0A2S8BBD4_9SPHN</name>
<reference evidence="3" key="1">
    <citation type="submission" date="2017-11" db="EMBL/GenBank/DDBJ databases">
        <title>The complete genome sequence of Sphingopyxis pomeranensis sp. nov. strain WS5A3p.</title>
        <authorList>
            <person name="Kaminski M.A."/>
        </authorList>
    </citation>
    <scope>NUCLEOTIDE SEQUENCE [LARGE SCALE GENOMIC DNA]</scope>
    <source>
        <strain evidence="3">WS5A3p</strain>
    </source>
</reference>
<organism evidence="2 3">
    <name type="scientific">Sphingopyxis lindanitolerans</name>
    <dbReference type="NCBI Taxonomy" id="2054227"/>
    <lineage>
        <taxon>Bacteria</taxon>
        <taxon>Pseudomonadati</taxon>
        <taxon>Pseudomonadota</taxon>
        <taxon>Alphaproteobacteria</taxon>
        <taxon>Sphingomonadales</taxon>
        <taxon>Sphingomonadaceae</taxon>
        <taxon>Sphingopyxis</taxon>
    </lineage>
</organism>
<evidence type="ECO:0000313" key="3">
    <source>
        <dbReference type="Proteomes" id="UP000238954"/>
    </source>
</evidence>
<comment type="caution">
    <text evidence="2">The sequence shown here is derived from an EMBL/GenBank/DDBJ whole genome shotgun (WGS) entry which is preliminary data.</text>
</comment>
<accession>A0A2S8BBD4</accession>
<dbReference type="AlphaFoldDB" id="A0A2S8BBD4"/>
<keyword evidence="1" id="KW-0732">Signal</keyword>
<sequence>MKSISLIAVAVSIGFAVPAYSALPPQYQRTAELKAILDRADIAETFIGRGHLIEQIEYVSPDLYRVTGGNCALDAAIVEKPLPEGMVGARQFDVKPGTITCTGEASATDGEAN</sequence>
<proteinExistence type="predicted"/>
<dbReference type="EMBL" id="PHFW01000001">
    <property type="protein sequence ID" value="PQM29619.1"/>
    <property type="molecule type" value="Genomic_DNA"/>
</dbReference>
<feature type="chain" id="PRO_5015516924" evidence="1">
    <location>
        <begin position="22"/>
        <end position="113"/>
    </location>
</feature>
<feature type="signal peptide" evidence="1">
    <location>
        <begin position="1"/>
        <end position="21"/>
    </location>
</feature>
<keyword evidence="3" id="KW-1185">Reference proteome</keyword>
<gene>
    <name evidence="2" type="ORF">CVO77_01530</name>
</gene>
<dbReference type="OrthoDB" id="7376370at2"/>
<evidence type="ECO:0000256" key="1">
    <source>
        <dbReference type="SAM" id="SignalP"/>
    </source>
</evidence>
<protein>
    <submittedName>
        <fullName evidence="2">Uncharacterized protein</fullName>
    </submittedName>
</protein>
<dbReference type="RefSeq" id="WP_105997576.1">
    <property type="nucleotide sequence ID" value="NZ_CM009578.1"/>
</dbReference>
<dbReference type="Proteomes" id="UP000238954">
    <property type="component" value="Chromosome"/>
</dbReference>
<evidence type="ECO:0000313" key="2">
    <source>
        <dbReference type="EMBL" id="PQM29619.1"/>
    </source>
</evidence>